<keyword evidence="3" id="KW-1185">Reference proteome</keyword>
<dbReference type="STRING" id="4537.A0A0E0LHC5"/>
<reference evidence="2" key="2">
    <citation type="submission" date="2018-05" db="EMBL/GenBank/DDBJ databases">
        <title>OpunRS2 (Oryza punctata Reference Sequence Version 2).</title>
        <authorList>
            <person name="Zhang J."/>
            <person name="Kudrna D."/>
            <person name="Lee S."/>
            <person name="Talag J."/>
            <person name="Welchert J."/>
            <person name="Wing R.A."/>
        </authorList>
    </citation>
    <scope>NUCLEOTIDE SEQUENCE [LARGE SCALE GENOMIC DNA]</scope>
</reference>
<sequence>MESGLGFLPPFHVYPPGQGHRKHTNVRVKAYTEGWIEFSKKSVAKRVANLLNDDQIGGKKKSPFYYDIWNINYLKKFKWDDLVGEIAEKTHTREQNLNLEIAAEKKQRDHYLSNVEKSRTLRHIQERRKKKQKTEGTEFNVVREEKIARSIPQKKPVEDTDAKTKPKLPKDILAIVSLQP</sequence>
<dbReference type="EnsemblPlants" id="OPUNC07G03600.1">
    <property type="protein sequence ID" value="OPUNC07G03600.1"/>
    <property type="gene ID" value="OPUNC07G03600"/>
</dbReference>
<dbReference type="InterPro" id="IPR039119">
    <property type="entry name" value="ABT1/Esf2"/>
</dbReference>
<dbReference type="GO" id="GO:0000472">
    <property type="term" value="P:endonucleolytic cleavage to generate mature 5'-end of SSU-rRNA from (SSU-rRNA, 5.8S rRNA, LSU-rRNA)"/>
    <property type="evidence" value="ECO:0007669"/>
    <property type="project" value="TreeGrafter"/>
</dbReference>
<dbReference type="Gramene" id="OPUNC07G03600.1">
    <property type="protein sequence ID" value="OPUNC07G03600.1"/>
    <property type="gene ID" value="OPUNC07G03600"/>
</dbReference>
<protein>
    <recommendedName>
        <fullName evidence="4">Pre-rRNA-processing protein ESF2</fullName>
    </recommendedName>
</protein>
<dbReference type="GO" id="GO:0000447">
    <property type="term" value="P:endonucleolytic cleavage in ITS1 to separate SSU-rRNA from 5.8S rRNA and LSU-rRNA from tricistronic rRNA transcript (SSU-rRNA, 5.8S rRNA, LSU-rRNA)"/>
    <property type="evidence" value="ECO:0007669"/>
    <property type="project" value="TreeGrafter"/>
</dbReference>
<dbReference type="GO" id="GO:0000480">
    <property type="term" value="P:endonucleolytic cleavage in 5'-ETS of tricistronic rRNA transcript (SSU-rRNA, 5.8S rRNA, LSU-rRNA)"/>
    <property type="evidence" value="ECO:0007669"/>
    <property type="project" value="TreeGrafter"/>
</dbReference>
<evidence type="ECO:0000313" key="2">
    <source>
        <dbReference type="EnsemblPlants" id="OPUNC07G03600.1"/>
    </source>
</evidence>
<dbReference type="eggNOG" id="KOG3152">
    <property type="taxonomic scope" value="Eukaryota"/>
</dbReference>
<dbReference type="PANTHER" id="PTHR12311:SF7">
    <property type="entry name" value="ACTIVATOR OF BASAL TRANSCRIPTION 1"/>
    <property type="match status" value="1"/>
</dbReference>
<dbReference type="PANTHER" id="PTHR12311">
    <property type="entry name" value="ACTIVATOR OF BASAL TRANSCRIPTION 1"/>
    <property type="match status" value="1"/>
</dbReference>
<accession>A0A0E0LHC5</accession>
<proteinExistence type="predicted"/>
<dbReference type="HOGENOM" id="CLU_054086_1_0_1"/>
<dbReference type="AlphaFoldDB" id="A0A0E0LHC5"/>
<dbReference type="GO" id="GO:0005730">
    <property type="term" value="C:nucleolus"/>
    <property type="evidence" value="ECO:0007669"/>
    <property type="project" value="TreeGrafter"/>
</dbReference>
<evidence type="ECO:0008006" key="4">
    <source>
        <dbReference type="Google" id="ProtNLM"/>
    </source>
</evidence>
<dbReference type="GO" id="GO:0034462">
    <property type="term" value="P:small-subunit processome assembly"/>
    <property type="evidence" value="ECO:0007669"/>
    <property type="project" value="TreeGrafter"/>
</dbReference>
<reference evidence="2" key="1">
    <citation type="submission" date="2015-04" db="UniProtKB">
        <authorList>
            <consortium name="EnsemblPlants"/>
        </authorList>
    </citation>
    <scope>IDENTIFICATION</scope>
</reference>
<evidence type="ECO:0000313" key="3">
    <source>
        <dbReference type="Proteomes" id="UP000026962"/>
    </source>
</evidence>
<dbReference type="Proteomes" id="UP000026962">
    <property type="component" value="Chromosome 7"/>
</dbReference>
<feature type="region of interest" description="Disordered" evidence="1">
    <location>
        <begin position="148"/>
        <end position="170"/>
    </location>
</feature>
<dbReference type="GO" id="GO:0003723">
    <property type="term" value="F:RNA binding"/>
    <property type="evidence" value="ECO:0007669"/>
    <property type="project" value="TreeGrafter"/>
</dbReference>
<organism evidence="2">
    <name type="scientific">Oryza punctata</name>
    <name type="common">Red rice</name>
    <dbReference type="NCBI Taxonomy" id="4537"/>
    <lineage>
        <taxon>Eukaryota</taxon>
        <taxon>Viridiplantae</taxon>
        <taxon>Streptophyta</taxon>
        <taxon>Embryophyta</taxon>
        <taxon>Tracheophyta</taxon>
        <taxon>Spermatophyta</taxon>
        <taxon>Magnoliopsida</taxon>
        <taxon>Liliopsida</taxon>
        <taxon>Poales</taxon>
        <taxon>Poaceae</taxon>
        <taxon>BOP clade</taxon>
        <taxon>Oryzoideae</taxon>
        <taxon>Oryzeae</taxon>
        <taxon>Oryzinae</taxon>
        <taxon>Oryza</taxon>
    </lineage>
</organism>
<feature type="compositionally biased region" description="Basic and acidic residues" evidence="1">
    <location>
        <begin position="155"/>
        <end position="170"/>
    </location>
</feature>
<name>A0A0E0LHC5_ORYPU</name>
<evidence type="ECO:0000256" key="1">
    <source>
        <dbReference type="SAM" id="MobiDB-lite"/>
    </source>
</evidence>